<sequence length="89" mass="9829">MIDQEALIQRAIDPSSVKLEGTLTNPPSFGVYAIDADDGSTHYRFGSHPVRMHELEDKFGGCELEYLFLAREDAAAMTAALNRPEDEEG</sequence>
<accession>A0ABU5UZ52</accession>
<dbReference type="EMBL" id="JAYFUH010000044">
    <property type="protein sequence ID" value="MEA5666207.1"/>
    <property type="molecule type" value="Genomic_DNA"/>
</dbReference>
<dbReference type="RefSeq" id="WP_132863716.1">
    <property type="nucleotide sequence ID" value="NZ_JAYFUH010000044.1"/>
</dbReference>
<organism evidence="1 2">
    <name type="scientific">Stenotrophomonas capsici</name>
    <dbReference type="NCBI Taxonomy" id="3110230"/>
    <lineage>
        <taxon>Bacteria</taxon>
        <taxon>Pseudomonadati</taxon>
        <taxon>Pseudomonadota</taxon>
        <taxon>Gammaproteobacteria</taxon>
        <taxon>Lysobacterales</taxon>
        <taxon>Lysobacteraceae</taxon>
        <taxon>Stenotrophomonas</taxon>
    </lineage>
</organism>
<dbReference type="Proteomes" id="UP001301653">
    <property type="component" value="Unassembled WGS sequence"/>
</dbReference>
<reference evidence="1 2" key="1">
    <citation type="submission" date="2023-12" db="EMBL/GenBank/DDBJ databases">
        <title>Stenotrophomonas guangdongensis sp. nov., isolated from wilted pepper plants (Capsicum annuum).</title>
        <authorList>
            <person name="Qiu M."/>
            <person name="Li Y."/>
            <person name="Liu Q."/>
            <person name="Zhang X."/>
            <person name="Huang Y."/>
            <person name="Guo R."/>
            <person name="Hu M."/>
            <person name="Zhou J."/>
            <person name="Zhou X."/>
        </authorList>
    </citation>
    <scope>NUCLEOTIDE SEQUENCE [LARGE SCALE GENOMIC DNA]</scope>
    <source>
        <strain evidence="1 2">MH1</strain>
    </source>
</reference>
<name>A0ABU5UZ52_9GAMM</name>
<evidence type="ECO:0008006" key="3">
    <source>
        <dbReference type="Google" id="ProtNLM"/>
    </source>
</evidence>
<comment type="caution">
    <text evidence="1">The sequence shown here is derived from an EMBL/GenBank/DDBJ whole genome shotgun (WGS) entry which is preliminary data.</text>
</comment>
<evidence type="ECO:0000313" key="2">
    <source>
        <dbReference type="Proteomes" id="UP001301653"/>
    </source>
</evidence>
<keyword evidence="2" id="KW-1185">Reference proteome</keyword>
<proteinExistence type="predicted"/>
<protein>
    <recommendedName>
        <fullName evidence="3">Integron gene cassette protein</fullName>
    </recommendedName>
</protein>
<gene>
    <name evidence="1" type="ORF">VA603_01465</name>
</gene>
<evidence type="ECO:0000313" key="1">
    <source>
        <dbReference type="EMBL" id="MEA5666207.1"/>
    </source>
</evidence>